<dbReference type="RefSeq" id="WP_213483168.1">
    <property type="nucleotide sequence ID" value="NZ_CAJRAY010000005.1"/>
</dbReference>
<protein>
    <submittedName>
        <fullName evidence="1">Uncharacterized protein</fullName>
    </submittedName>
</protein>
<sequence>MNRGTLVTFTGTTPNIGTTISAFSAACRIAEYSGQPVGYLCLNLKSSKLHRYVRVERPALSLDRMRPELKAATLSPERLKAAAFRPSGMPNLFVFFGNLLRDQAEFYAPEEIGHLLDAAREAFCLTIADVSAYWDNAATVAAMRAADSRIVATTTALSHFQEDGRRWFGLAQSLFGIEPADCDAVIISPPWRNGGFSLKDVQKETGLRAIGRLNLTEPLLAALDNGALMDWLLTDDSGRKAMDDAARELMNRHGVRFGRSAAQQPWYRRLLAHRNGVS</sequence>
<dbReference type="PROSITE" id="PS51257">
    <property type="entry name" value="PROKAR_LIPOPROTEIN"/>
    <property type="match status" value="1"/>
</dbReference>
<evidence type="ECO:0000313" key="2">
    <source>
        <dbReference type="Proteomes" id="UP000681526"/>
    </source>
</evidence>
<dbReference type="Gene3D" id="3.40.50.300">
    <property type="entry name" value="P-loop containing nucleotide triphosphate hydrolases"/>
    <property type="match status" value="1"/>
</dbReference>
<evidence type="ECO:0000313" key="1">
    <source>
        <dbReference type="EMBL" id="CAG5077312.1"/>
    </source>
</evidence>
<organism evidence="1 2">
    <name type="scientific">Thermobacillus xylanilyticus</name>
    <dbReference type="NCBI Taxonomy" id="76633"/>
    <lineage>
        <taxon>Bacteria</taxon>
        <taxon>Bacillati</taxon>
        <taxon>Bacillota</taxon>
        <taxon>Bacilli</taxon>
        <taxon>Bacillales</taxon>
        <taxon>Paenibacillaceae</taxon>
        <taxon>Thermobacillus</taxon>
    </lineage>
</organism>
<reference evidence="1 2" key="1">
    <citation type="submission" date="2021-04" db="EMBL/GenBank/DDBJ databases">
        <authorList>
            <person name="Rakotoarivonina H."/>
        </authorList>
    </citation>
    <scope>NUCLEOTIDE SEQUENCE [LARGE SCALE GENOMIC DNA]</scope>
    <source>
        <strain evidence="1 2">XE</strain>
    </source>
</reference>
<accession>A0ABN7RH41</accession>
<dbReference type="InterPro" id="IPR027417">
    <property type="entry name" value="P-loop_NTPase"/>
</dbReference>
<dbReference type="EMBL" id="CAJRAY010000005">
    <property type="protein sequence ID" value="CAG5077312.1"/>
    <property type="molecule type" value="Genomic_DNA"/>
</dbReference>
<dbReference type="SUPFAM" id="SSF52540">
    <property type="entry name" value="P-loop containing nucleoside triphosphate hydrolases"/>
    <property type="match status" value="1"/>
</dbReference>
<comment type="caution">
    <text evidence="1">The sequence shown here is derived from an EMBL/GenBank/DDBJ whole genome shotgun (WGS) entry which is preliminary data.</text>
</comment>
<gene>
    <name evidence="1" type="primary">txxe 424</name>
    <name evidence="1" type="ORF">TXXE_01415</name>
</gene>
<proteinExistence type="predicted"/>
<keyword evidence="2" id="KW-1185">Reference proteome</keyword>
<dbReference type="Proteomes" id="UP000681526">
    <property type="component" value="Unassembled WGS sequence"/>
</dbReference>
<name>A0ABN7RH41_THEXY</name>